<dbReference type="CDD" id="cd01650">
    <property type="entry name" value="RT_nLTR_like"/>
    <property type="match status" value="1"/>
</dbReference>
<dbReference type="PROSITE" id="PS50878">
    <property type="entry name" value="RT_POL"/>
    <property type="match status" value="1"/>
</dbReference>
<dbReference type="PANTHER" id="PTHR31635:SF196">
    <property type="entry name" value="REVERSE TRANSCRIPTASE DOMAIN-CONTAINING PROTEIN-RELATED"/>
    <property type="match status" value="1"/>
</dbReference>
<gene>
    <name evidence="2" type="ORF">R1sor_009097</name>
</gene>
<proteinExistence type="predicted"/>
<dbReference type="AlphaFoldDB" id="A0ABD3H4T7"/>
<dbReference type="SUPFAM" id="SSF56672">
    <property type="entry name" value="DNA/RNA polymerases"/>
    <property type="match status" value="1"/>
</dbReference>
<sequence length="429" mass="48073">MIIREIGNFYSELYTEEADEPGTDEECQRVLSRITCQVGEEENLHLEGKPSDQEVEECVKNLAKDKAPGLDGVSADVLRELWAEAKPLCIEVLSAFWQDEQLTGAEEKGVVKLIPKNEVTCRLTNWRPITLTRITYKLVSKLLADRLKPMLPDLVSGQQTGFVPGTTIFYNILSLKIGEEWAVTSGQEAIFLKLDFVKAYDRIRQKFLWETLKVTSLSKKVIRLFQGLMSDAEATVHHKGEFTEVFKLERGVRQGCPLAPFLFSMSTEPLMIMLKEAADKGRLEGIKITDTCRLMYSLFADDTGLCLKATEGNFKKAKRIIECFERISGARLNVAKSLIVPIGLKSIPRWIFTMGCKVGAESEVWSYLGAPIGVGVQEEQVEAFMLEKLTKKLTTGHIECCLGRAVEEDLKETGKSGASGSVSEWERRT</sequence>
<organism evidence="2 3">
    <name type="scientific">Riccia sorocarpa</name>
    <dbReference type="NCBI Taxonomy" id="122646"/>
    <lineage>
        <taxon>Eukaryota</taxon>
        <taxon>Viridiplantae</taxon>
        <taxon>Streptophyta</taxon>
        <taxon>Embryophyta</taxon>
        <taxon>Marchantiophyta</taxon>
        <taxon>Marchantiopsida</taxon>
        <taxon>Marchantiidae</taxon>
        <taxon>Marchantiales</taxon>
        <taxon>Ricciaceae</taxon>
        <taxon>Riccia</taxon>
    </lineage>
</organism>
<name>A0ABD3H4T7_9MARC</name>
<keyword evidence="3" id="KW-1185">Reference proteome</keyword>
<dbReference type="EMBL" id="JBJQOH010000005">
    <property type="protein sequence ID" value="KAL3686523.1"/>
    <property type="molecule type" value="Genomic_DNA"/>
</dbReference>
<evidence type="ECO:0000313" key="3">
    <source>
        <dbReference type="Proteomes" id="UP001633002"/>
    </source>
</evidence>
<accession>A0ABD3H4T7</accession>
<dbReference type="Proteomes" id="UP001633002">
    <property type="component" value="Unassembled WGS sequence"/>
</dbReference>
<dbReference type="PANTHER" id="PTHR31635">
    <property type="entry name" value="REVERSE TRANSCRIPTASE DOMAIN-CONTAINING PROTEIN-RELATED"/>
    <property type="match status" value="1"/>
</dbReference>
<comment type="caution">
    <text evidence="2">The sequence shown here is derived from an EMBL/GenBank/DDBJ whole genome shotgun (WGS) entry which is preliminary data.</text>
</comment>
<reference evidence="2 3" key="1">
    <citation type="submission" date="2024-09" db="EMBL/GenBank/DDBJ databases">
        <title>Chromosome-scale assembly of Riccia sorocarpa.</title>
        <authorList>
            <person name="Paukszto L."/>
        </authorList>
    </citation>
    <scope>NUCLEOTIDE SEQUENCE [LARGE SCALE GENOMIC DNA]</scope>
    <source>
        <strain evidence="2">LP-2024</strain>
        <tissue evidence="2">Aerial parts of the thallus</tissue>
    </source>
</reference>
<evidence type="ECO:0000313" key="2">
    <source>
        <dbReference type="EMBL" id="KAL3686523.1"/>
    </source>
</evidence>
<feature type="domain" description="Reverse transcriptase" evidence="1">
    <location>
        <begin position="95"/>
        <end position="372"/>
    </location>
</feature>
<protein>
    <recommendedName>
        <fullName evidence="1">Reverse transcriptase domain-containing protein</fullName>
    </recommendedName>
</protein>
<dbReference type="InterPro" id="IPR043502">
    <property type="entry name" value="DNA/RNA_pol_sf"/>
</dbReference>
<dbReference type="InterPro" id="IPR000477">
    <property type="entry name" value="RT_dom"/>
</dbReference>
<evidence type="ECO:0000259" key="1">
    <source>
        <dbReference type="PROSITE" id="PS50878"/>
    </source>
</evidence>
<dbReference type="Pfam" id="PF00078">
    <property type="entry name" value="RVT_1"/>
    <property type="match status" value="1"/>
</dbReference>